<reference evidence="2" key="1">
    <citation type="submission" date="2023-03" db="EMBL/GenBank/DDBJ databases">
        <authorList>
            <person name="Steffen K."/>
            <person name="Cardenas P."/>
        </authorList>
    </citation>
    <scope>NUCLEOTIDE SEQUENCE</scope>
</reference>
<protein>
    <recommendedName>
        <fullName evidence="1">DUF362 domain-containing protein</fullName>
    </recommendedName>
</protein>
<sequence>MFDRYTLSACFDDADAVVSVAKMKNHAFMGITLCTKNLFGLPPMLLPEGRTRSYYHHLIRLSYVLPDLALITKPCLNIIDALTGQWGREWGGVGRICNALIAGDHPISTDTVGMHLMGHDPQSDWPTPPFKRDRNHILIAAQRGYGTVNLDEIDWESEVKAPLAEFDSVETDTSETVANWRRTTCEQGLVYQENQKDLIDRYRNNFIYMQGGEVVWSGPDPSNLGSRRQLSGDKKDSALWLKLVDAEEHEGEHFNVYEDCLKPFAA</sequence>
<evidence type="ECO:0000313" key="2">
    <source>
        <dbReference type="EMBL" id="CAI8042766.1"/>
    </source>
</evidence>
<dbReference type="Pfam" id="PF04015">
    <property type="entry name" value="DUF362"/>
    <property type="match status" value="1"/>
</dbReference>
<keyword evidence="3" id="KW-1185">Reference proteome</keyword>
<dbReference type="EMBL" id="CASHTH010003283">
    <property type="protein sequence ID" value="CAI8042766.1"/>
    <property type="molecule type" value="Genomic_DNA"/>
</dbReference>
<comment type="caution">
    <text evidence="2">The sequence shown here is derived from an EMBL/GenBank/DDBJ whole genome shotgun (WGS) entry which is preliminary data.</text>
</comment>
<proteinExistence type="predicted"/>
<dbReference type="AlphaFoldDB" id="A0AA35T8J6"/>
<feature type="domain" description="DUF362" evidence="1">
    <location>
        <begin position="2"/>
        <end position="114"/>
    </location>
</feature>
<accession>A0AA35T8J6</accession>
<organism evidence="2 3">
    <name type="scientific">Geodia barretti</name>
    <name type="common">Barrett's horny sponge</name>
    <dbReference type="NCBI Taxonomy" id="519541"/>
    <lineage>
        <taxon>Eukaryota</taxon>
        <taxon>Metazoa</taxon>
        <taxon>Porifera</taxon>
        <taxon>Demospongiae</taxon>
        <taxon>Heteroscleromorpha</taxon>
        <taxon>Tetractinellida</taxon>
        <taxon>Astrophorina</taxon>
        <taxon>Geodiidae</taxon>
        <taxon>Geodia</taxon>
    </lineage>
</organism>
<evidence type="ECO:0000313" key="3">
    <source>
        <dbReference type="Proteomes" id="UP001174909"/>
    </source>
</evidence>
<gene>
    <name evidence="2" type="ORF">GBAR_LOCUS23712</name>
</gene>
<dbReference type="InterPro" id="IPR007160">
    <property type="entry name" value="DUF362"/>
</dbReference>
<dbReference type="Proteomes" id="UP001174909">
    <property type="component" value="Unassembled WGS sequence"/>
</dbReference>
<name>A0AA35T8J6_GEOBA</name>
<evidence type="ECO:0000259" key="1">
    <source>
        <dbReference type="Pfam" id="PF04015"/>
    </source>
</evidence>